<accession>A0A0C3PK94</accession>
<gene>
    <name evidence="3" type="ORF">PHLGIDRAFT_128123</name>
</gene>
<feature type="transmembrane region" description="Helical" evidence="1">
    <location>
        <begin position="20"/>
        <end position="38"/>
    </location>
</feature>
<keyword evidence="1" id="KW-0472">Membrane</keyword>
<evidence type="ECO:0000259" key="2">
    <source>
        <dbReference type="Pfam" id="PF20151"/>
    </source>
</evidence>
<evidence type="ECO:0000313" key="3">
    <source>
        <dbReference type="EMBL" id="KIP06698.1"/>
    </source>
</evidence>
<keyword evidence="1" id="KW-1133">Transmembrane helix</keyword>
<dbReference type="Proteomes" id="UP000053257">
    <property type="component" value="Unassembled WGS sequence"/>
</dbReference>
<evidence type="ECO:0000256" key="1">
    <source>
        <dbReference type="SAM" id="Phobius"/>
    </source>
</evidence>
<dbReference type="HOGENOM" id="CLU_540914_0_0_1"/>
<feature type="domain" description="DUF6533" evidence="2">
    <location>
        <begin position="26"/>
        <end position="65"/>
    </location>
</feature>
<evidence type="ECO:0000313" key="4">
    <source>
        <dbReference type="Proteomes" id="UP000053257"/>
    </source>
</evidence>
<keyword evidence="1" id="KW-0812">Transmembrane</keyword>
<feature type="transmembrane region" description="Helical" evidence="1">
    <location>
        <begin position="131"/>
        <end position="150"/>
    </location>
</feature>
<dbReference type="Pfam" id="PF20151">
    <property type="entry name" value="DUF6533"/>
    <property type="match status" value="1"/>
</dbReference>
<feature type="transmembrane region" description="Helical" evidence="1">
    <location>
        <begin position="198"/>
        <end position="218"/>
    </location>
</feature>
<feature type="transmembrane region" description="Helical" evidence="1">
    <location>
        <begin position="50"/>
        <end position="70"/>
    </location>
</feature>
<dbReference type="OrthoDB" id="2804213at2759"/>
<proteinExistence type="predicted"/>
<feature type="transmembrane region" description="Helical" evidence="1">
    <location>
        <begin position="171"/>
        <end position="192"/>
    </location>
</feature>
<sequence length="504" mass="56625">MSTDVDSEYIEEVYESFVTALINNGFIALAAYEYLITFDQEVALVWRRKISLMSVLLLVLRWGMLAIVILENVSVQTDKYTAVHSYYGYTGDTMWGCYQEVDYSDYGITLSVSMLFSNDDPLLTIPSEVHLLTRISLIVMDALVVVLTWVKTFTQWRECRKLNMSHSIAGALIRDGTIYFLFLLGINLAQILTYNLTFAPVNLVIAVLPNILVGRFIINLREVTSDTSKETSDLDTKGFSNLTAPRFNISPDIVGSMGEPIAFGETSYSFDYDTDESYELREGCTPVASRRSRAEENVAENVLEARKSKTRVCGVEFREHNIQDKCPLDSVFTLKDKSTINKETKTKEQVHKGFDVDHVVEIQMLQKVADDSKLCDILNELHHVDKHKSAETLLKAAKGTFNGSPNLFLVDKKVHSRKETVTERVLKSKKQQSKDIDHAVKNYLQQVNDSGTKVASSLDTNFSDIINTAKDAVKSAPKGKADKLQKALSSTTVSDLWSKELKAL</sequence>
<organism evidence="3 4">
    <name type="scientific">Phlebiopsis gigantea (strain 11061_1 CR5-6)</name>
    <name type="common">White-rot fungus</name>
    <name type="synonym">Peniophora gigantea</name>
    <dbReference type="NCBI Taxonomy" id="745531"/>
    <lineage>
        <taxon>Eukaryota</taxon>
        <taxon>Fungi</taxon>
        <taxon>Dikarya</taxon>
        <taxon>Basidiomycota</taxon>
        <taxon>Agaricomycotina</taxon>
        <taxon>Agaricomycetes</taxon>
        <taxon>Polyporales</taxon>
        <taxon>Phanerochaetaceae</taxon>
        <taxon>Phlebiopsis</taxon>
    </lineage>
</organism>
<dbReference type="AlphaFoldDB" id="A0A0C3PK94"/>
<keyword evidence="4" id="KW-1185">Reference proteome</keyword>
<dbReference type="EMBL" id="KN840512">
    <property type="protein sequence ID" value="KIP06698.1"/>
    <property type="molecule type" value="Genomic_DNA"/>
</dbReference>
<name>A0A0C3PK94_PHLG1</name>
<reference evidence="3 4" key="1">
    <citation type="journal article" date="2014" name="PLoS Genet.">
        <title>Analysis of the Phlebiopsis gigantea genome, transcriptome and secretome provides insight into its pioneer colonization strategies of wood.</title>
        <authorList>
            <person name="Hori C."/>
            <person name="Ishida T."/>
            <person name="Igarashi K."/>
            <person name="Samejima M."/>
            <person name="Suzuki H."/>
            <person name="Master E."/>
            <person name="Ferreira P."/>
            <person name="Ruiz-Duenas F.J."/>
            <person name="Held B."/>
            <person name="Canessa P."/>
            <person name="Larrondo L.F."/>
            <person name="Schmoll M."/>
            <person name="Druzhinina I.S."/>
            <person name="Kubicek C.P."/>
            <person name="Gaskell J.A."/>
            <person name="Kersten P."/>
            <person name="St John F."/>
            <person name="Glasner J."/>
            <person name="Sabat G."/>
            <person name="Splinter BonDurant S."/>
            <person name="Syed K."/>
            <person name="Yadav J."/>
            <person name="Mgbeahuruike A.C."/>
            <person name="Kovalchuk A."/>
            <person name="Asiegbu F.O."/>
            <person name="Lackner G."/>
            <person name="Hoffmeister D."/>
            <person name="Rencoret J."/>
            <person name="Gutierrez A."/>
            <person name="Sun H."/>
            <person name="Lindquist E."/>
            <person name="Barry K."/>
            <person name="Riley R."/>
            <person name="Grigoriev I.V."/>
            <person name="Henrissat B."/>
            <person name="Kues U."/>
            <person name="Berka R.M."/>
            <person name="Martinez A.T."/>
            <person name="Covert S.F."/>
            <person name="Blanchette R.A."/>
            <person name="Cullen D."/>
        </authorList>
    </citation>
    <scope>NUCLEOTIDE SEQUENCE [LARGE SCALE GENOMIC DNA]</scope>
    <source>
        <strain evidence="3 4">11061_1 CR5-6</strain>
    </source>
</reference>
<dbReference type="InterPro" id="IPR045340">
    <property type="entry name" value="DUF6533"/>
</dbReference>
<protein>
    <recommendedName>
        <fullName evidence="2">DUF6533 domain-containing protein</fullName>
    </recommendedName>
</protein>